<dbReference type="SUPFAM" id="SSF47413">
    <property type="entry name" value="lambda repressor-like DNA-binding domains"/>
    <property type="match status" value="1"/>
</dbReference>
<reference evidence="2 3" key="1">
    <citation type="submission" date="2019-10" db="EMBL/GenBank/DDBJ databases">
        <title>Draft Genome Sequence of Cytophagaceae sp. SJW1-29.</title>
        <authorList>
            <person name="Choi A."/>
        </authorList>
    </citation>
    <scope>NUCLEOTIDE SEQUENCE [LARGE SCALE GENOMIC DNA]</scope>
    <source>
        <strain evidence="2 3">SJW1-29</strain>
    </source>
</reference>
<evidence type="ECO:0000313" key="3">
    <source>
        <dbReference type="Proteomes" id="UP000479293"/>
    </source>
</evidence>
<evidence type="ECO:0000313" key="2">
    <source>
        <dbReference type="EMBL" id="MPR32385.1"/>
    </source>
</evidence>
<dbReference type="RefSeq" id="WP_152756795.1">
    <property type="nucleotide sequence ID" value="NZ_WHLY01000002.1"/>
</dbReference>
<evidence type="ECO:0000259" key="1">
    <source>
        <dbReference type="PROSITE" id="PS50943"/>
    </source>
</evidence>
<dbReference type="InterPro" id="IPR001387">
    <property type="entry name" value="Cro/C1-type_HTH"/>
</dbReference>
<proteinExistence type="predicted"/>
<dbReference type="AlphaFoldDB" id="A0A7C9F2B7"/>
<feature type="domain" description="HTH cro/C1-type" evidence="1">
    <location>
        <begin position="7"/>
        <end position="61"/>
    </location>
</feature>
<sequence length="234" mass="26979">MGIPERIKAIREGKRIKQIDVATSLNLDPSYYARLEKRGSKMTLDQLQSIADALGVSLGEVLGIESNTDKVEKAKVKALEHRIMELEELASLHRERYDKLMGAVSWHIASIITEVREEMTEMAFKKGFLNESNIDGYFVMEKNEDGTYKDFYFDESLDEKYDLYLDFFISNLLTEQQLIQLMHQLSAHLMEGLSFIGNADLFTDNKLKRAYNMMTSEIFGKESRLYGEKENETS</sequence>
<organism evidence="2 3">
    <name type="scientific">Salmonirosea aquatica</name>
    <dbReference type="NCBI Taxonomy" id="2654236"/>
    <lineage>
        <taxon>Bacteria</taxon>
        <taxon>Pseudomonadati</taxon>
        <taxon>Bacteroidota</taxon>
        <taxon>Cytophagia</taxon>
        <taxon>Cytophagales</taxon>
        <taxon>Spirosomataceae</taxon>
        <taxon>Salmonirosea</taxon>
    </lineage>
</organism>
<name>A0A7C9F2B7_9BACT</name>
<gene>
    <name evidence="2" type="ORF">GBK04_03245</name>
</gene>
<dbReference type="Proteomes" id="UP000479293">
    <property type="component" value="Unassembled WGS sequence"/>
</dbReference>
<protein>
    <submittedName>
        <fullName evidence="2">Helix-turn-helix domain-containing protein</fullName>
    </submittedName>
</protein>
<dbReference type="GO" id="GO:0003677">
    <property type="term" value="F:DNA binding"/>
    <property type="evidence" value="ECO:0007669"/>
    <property type="project" value="InterPro"/>
</dbReference>
<comment type="caution">
    <text evidence="2">The sequence shown here is derived from an EMBL/GenBank/DDBJ whole genome shotgun (WGS) entry which is preliminary data.</text>
</comment>
<dbReference type="Gene3D" id="1.10.260.40">
    <property type="entry name" value="lambda repressor-like DNA-binding domains"/>
    <property type="match status" value="1"/>
</dbReference>
<dbReference type="EMBL" id="WHLY01000002">
    <property type="protein sequence ID" value="MPR32385.1"/>
    <property type="molecule type" value="Genomic_DNA"/>
</dbReference>
<dbReference type="PROSITE" id="PS50943">
    <property type="entry name" value="HTH_CROC1"/>
    <property type="match status" value="1"/>
</dbReference>
<dbReference type="InterPro" id="IPR010982">
    <property type="entry name" value="Lambda_DNA-bd_dom_sf"/>
</dbReference>
<accession>A0A7C9F2B7</accession>
<dbReference type="CDD" id="cd00093">
    <property type="entry name" value="HTH_XRE"/>
    <property type="match status" value="1"/>
</dbReference>
<keyword evidence="3" id="KW-1185">Reference proteome</keyword>
<dbReference type="Pfam" id="PF01381">
    <property type="entry name" value="HTH_3"/>
    <property type="match status" value="1"/>
</dbReference>
<dbReference type="SMART" id="SM00530">
    <property type="entry name" value="HTH_XRE"/>
    <property type="match status" value="1"/>
</dbReference>